<dbReference type="Proteomes" id="UP000244450">
    <property type="component" value="Unassembled WGS sequence"/>
</dbReference>
<dbReference type="Gene3D" id="1.10.1740.10">
    <property type="match status" value="1"/>
</dbReference>
<protein>
    <submittedName>
        <fullName evidence="7">RNA polymerase subunit sigma-70</fullName>
    </submittedName>
</protein>
<keyword evidence="4" id="KW-0804">Transcription</keyword>
<evidence type="ECO:0000256" key="1">
    <source>
        <dbReference type="ARBA" id="ARBA00010641"/>
    </source>
</evidence>
<dbReference type="PANTHER" id="PTHR43133:SF45">
    <property type="entry name" value="RNA POLYMERASE ECF-TYPE SIGMA FACTOR"/>
    <property type="match status" value="1"/>
</dbReference>
<dbReference type="OrthoDB" id="9780326at2"/>
<name>A0A2T7BCU5_9BACT</name>
<dbReference type="GO" id="GO:0006352">
    <property type="term" value="P:DNA-templated transcription initiation"/>
    <property type="evidence" value="ECO:0007669"/>
    <property type="project" value="InterPro"/>
</dbReference>
<organism evidence="7 8">
    <name type="scientific">Chitinophaga parva</name>
    <dbReference type="NCBI Taxonomy" id="2169414"/>
    <lineage>
        <taxon>Bacteria</taxon>
        <taxon>Pseudomonadati</taxon>
        <taxon>Bacteroidota</taxon>
        <taxon>Chitinophagia</taxon>
        <taxon>Chitinophagales</taxon>
        <taxon>Chitinophagaceae</taxon>
        <taxon>Chitinophaga</taxon>
    </lineage>
</organism>
<dbReference type="Gene3D" id="1.10.10.10">
    <property type="entry name" value="Winged helix-like DNA-binding domain superfamily/Winged helix DNA-binding domain"/>
    <property type="match status" value="1"/>
</dbReference>
<dbReference type="NCBIfam" id="TIGR02937">
    <property type="entry name" value="sigma70-ECF"/>
    <property type="match status" value="1"/>
</dbReference>
<dbReference type="InterPro" id="IPR013249">
    <property type="entry name" value="RNA_pol_sigma70_r4_t2"/>
</dbReference>
<feature type="domain" description="RNA polymerase sigma factor 70 region 4 type 2" evidence="6">
    <location>
        <begin position="103"/>
        <end position="154"/>
    </location>
</feature>
<dbReference type="InterPro" id="IPR013325">
    <property type="entry name" value="RNA_pol_sigma_r2"/>
</dbReference>
<feature type="domain" description="RNA polymerase sigma-70 region 2" evidence="5">
    <location>
        <begin position="9"/>
        <end position="75"/>
    </location>
</feature>
<sequence length="158" mass="18334">MQAQFTAIVNEHKGLIYKVAGAYCADAEDRKDLVQEILLQLWRAFPRYDPQFKRSTWMYRIALNTAISFYRKDHRRRAAMAPLPDDILVLEAEHPPPREAALEQLHQFISALPELDRALMLLYLEDRSHAEMADILGLSVSNVGTKISRIRQQLKQKF</sequence>
<evidence type="ECO:0000313" key="8">
    <source>
        <dbReference type="Proteomes" id="UP000244450"/>
    </source>
</evidence>
<evidence type="ECO:0000259" key="6">
    <source>
        <dbReference type="Pfam" id="PF08281"/>
    </source>
</evidence>
<evidence type="ECO:0000256" key="3">
    <source>
        <dbReference type="ARBA" id="ARBA00023082"/>
    </source>
</evidence>
<evidence type="ECO:0000256" key="4">
    <source>
        <dbReference type="ARBA" id="ARBA00023163"/>
    </source>
</evidence>
<dbReference type="CDD" id="cd06171">
    <property type="entry name" value="Sigma70_r4"/>
    <property type="match status" value="1"/>
</dbReference>
<evidence type="ECO:0000259" key="5">
    <source>
        <dbReference type="Pfam" id="PF04542"/>
    </source>
</evidence>
<dbReference type="EMBL" id="QCYK01000003">
    <property type="protein sequence ID" value="PUZ22918.1"/>
    <property type="molecule type" value="Genomic_DNA"/>
</dbReference>
<evidence type="ECO:0000256" key="2">
    <source>
        <dbReference type="ARBA" id="ARBA00023015"/>
    </source>
</evidence>
<gene>
    <name evidence="7" type="ORF">DCC81_21115</name>
</gene>
<keyword evidence="3" id="KW-0731">Sigma factor</keyword>
<keyword evidence="8" id="KW-1185">Reference proteome</keyword>
<dbReference type="GO" id="GO:0003677">
    <property type="term" value="F:DNA binding"/>
    <property type="evidence" value="ECO:0007669"/>
    <property type="project" value="InterPro"/>
</dbReference>
<dbReference type="AlphaFoldDB" id="A0A2T7BCU5"/>
<dbReference type="Pfam" id="PF08281">
    <property type="entry name" value="Sigma70_r4_2"/>
    <property type="match status" value="1"/>
</dbReference>
<dbReference type="PANTHER" id="PTHR43133">
    <property type="entry name" value="RNA POLYMERASE ECF-TYPE SIGMA FACTO"/>
    <property type="match status" value="1"/>
</dbReference>
<dbReference type="InterPro" id="IPR007627">
    <property type="entry name" value="RNA_pol_sigma70_r2"/>
</dbReference>
<dbReference type="InterPro" id="IPR014284">
    <property type="entry name" value="RNA_pol_sigma-70_dom"/>
</dbReference>
<dbReference type="GO" id="GO:0016987">
    <property type="term" value="F:sigma factor activity"/>
    <property type="evidence" value="ECO:0007669"/>
    <property type="project" value="UniProtKB-KW"/>
</dbReference>
<comment type="similarity">
    <text evidence="1">Belongs to the sigma-70 factor family. ECF subfamily.</text>
</comment>
<accession>A0A2T7BCU5</accession>
<dbReference type="RefSeq" id="WP_108688662.1">
    <property type="nucleotide sequence ID" value="NZ_QCYK01000003.1"/>
</dbReference>
<dbReference type="Pfam" id="PF04542">
    <property type="entry name" value="Sigma70_r2"/>
    <property type="match status" value="1"/>
</dbReference>
<proteinExistence type="inferred from homology"/>
<keyword evidence="2" id="KW-0805">Transcription regulation</keyword>
<evidence type="ECO:0000313" key="7">
    <source>
        <dbReference type="EMBL" id="PUZ22918.1"/>
    </source>
</evidence>
<dbReference type="InterPro" id="IPR039425">
    <property type="entry name" value="RNA_pol_sigma-70-like"/>
</dbReference>
<reference evidence="7 8" key="1">
    <citation type="submission" date="2018-04" db="EMBL/GenBank/DDBJ databases">
        <title>Chitinophaga fuyangensis sp. nov., isolated from soil in a chemical factory.</title>
        <authorList>
            <person name="Chen K."/>
        </authorList>
    </citation>
    <scope>NUCLEOTIDE SEQUENCE [LARGE SCALE GENOMIC DNA]</scope>
    <source>
        <strain evidence="7 8">LY-1</strain>
    </source>
</reference>
<comment type="caution">
    <text evidence="7">The sequence shown here is derived from an EMBL/GenBank/DDBJ whole genome shotgun (WGS) entry which is preliminary data.</text>
</comment>
<dbReference type="InterPro" id="IPR013324">
    <property type="entry name" value="RNA_pol_sigma_r3/r4-like"/>
</dbReference>
<dbReference type="SUPFAM" id="SSF88946">
    <property type="entry name" value="Sigma2 domain of RNA polymerase sigma factors"/>
    <property type="match status" value="1"/>
</dbReference>
<dbReference type="SUPFAM" id="SSF88659">
    <property type="entry name" value="Sigma3 and sigma4 domains of RNA polymerase sigma factors"/>
    <property type="match status" value="1"/>
</dbReference>
<dbReference type="InterPro" id="IPR036388">
    <property type="entry name" value="WH-like_DNA-bd_sf"/>
</dbReference>